<accession>A0ACB0XY64</accession>
<dbReference type="EMBL" id="CAVMJV010000004">
    <property type="protein sequence ID" value="CAK5023218.1"/>
    <property type="molecule type" value="Genomic_DNA"/>
</dbReference>
<reference evidence="1" key="1">
    <citation type="submission" date="2023-11" db="EMBL/GenBank/DDBJ databases">
        <authorList>
            <person name="Poullet M."/>
        </authorList>
    </citation>
    <scope>NUCLEOTIDE SEQUENCE</scope>
    <source>
        <strain evidence="1">E1834</strain>
    </source>
</reference>
<organism evidence="1 2">
    <name type="scientific">Meloidogyne enterolobii</name>
    <name type="common">Root-knot nematode worm</name>
    <name type="synonym">Meloidogyne mayaguensis</name>
    <dbReference type="NCBI Taxonomy" id="390850"/>
    <lineage>
        <taxon>Eukaryota</taxon>
        <taxon>Metazoa</taxon>
        <taxon>Ecdysozoa</taxon>
        <taxon>Nematoda</taxon>
        <taxon>Chromadorea</taxon>
        <taxon>Rhabditida</taxon>
        <taxon>Tylenchina</taxon>
        <taxon>Tylenchomorpha</taxon>
        <taxon>Tylenchoidea</taxon>
        <taxon>Meloidogynidae</taxon>
        <taxon>Meloidogyninae</taxon>
        <taxon>Meloidogyne</taxon>
    </lineage>
</organism>
<keyword evidence="2" id="KW-1185">Reference proteome</keyword>
<protein>
    <submittedName>
        <fullName evidence="1">Uncharacterized protein</fullName>
    </submittedName>
</protein>
<sequence length="526" mass="60408">MKTNLCNDYFPRRLRPNFSLSGVPIPKELKRDHGFAHLPNKFNILMTLFNETEKILQAAHGRDQRKTFDELSANVEKNTKKYFKLLINIEVFFRKFTEKHLAQIVSLYPTAYTLRWERARDRRAIQLGLWELVIQPNLIGNKDLSPFVDSFLASISSLPNTPLLNSPNKFGEDDNNKWAMPNSVSSSPNKRPPSLTPVKLISPLKSPARKDCNIFSPKKPRNAVIFSSPIPDTRVKMDANRLKWRKLIFRHSLVAKVREAHSKFLEEKKFEFDDNQNLHPEFKKSINELVGDVLTDGAIPSRPKSCGANLQTTDIRMFLKSVKKETKIEREKTPERPNQEQKIEGPPTLLKKLTVSSAPQTPKQNDDSKSLPPMTPIQERLRAKFTANEKAQKGGLSIMEKRRALLNRLDKSILEVIRAHLNLEQRFSVGLSEKSLLQKLGKEITSASLLEHLQLVCDLIPQEPKICWLETLISTENDQKKESNYFKISQELGPEWVNIAFDVVRKELGLLEMKMRALRRSPSSCF</sequence>
<evidence type="ECO:0000313" key="1">
    <source>
        <dbReference type="EMBL" id="CAK5023218.1"/>
    </source>
</evidence>
<gene>
    <name evidence="1" type="ORF">MENTE1834_LOCUS5133</name>
</gene>
<evidence type="ECO:0000313" key="2">
    <source>
        <dbReference type="Proteomes" id="UP001497535"/>
    </source>
</evidence>
<proteinExistence type="predicted"/>
<name>A0ACB0XY64_MELEN</name>
<comment type="caution">
    <text evidence="1">The sequence shown here is derived from an EMBL/GenBank/DDBJ whole genome shotgun (WGS) entry which is preliminary data.</text>
</comment>
<dbReference type="Proteomes" id="UP001497535">
    <property type="component" value="Unassembled WGS sequence"/>
</dbReference>